<sequence>MTAHLQHHLISEVRRFGITSSDISLNSHSISIDIDFAQGISSAELHEVNIFDINSSTDWTSFQIPVDVMTHHEDSDSFQIPVNVSHPHEVLTVLQKTPQRIQHCRIPKPQRVDDVRINVRTLTLQDMLSM</sequence>
<name>A0A7J6X940_THATH</name>
<evidence type="ECO:0000313" key="2">
    <source>
        <dbReference type="Proteomes" id="UP000554482"/>
    </source>
</evidence>
<evidence type="ECO:0000313" key="1">
    <source>
        <dbReference type="EMBL" id="KAF5205953.1"/>
    </source>
</evidence>
<organism evidence="1 2">
    <name type="scientific">Thalictrum thalictroides</name>
    <name type="common">Rue-anemone</name>
    <name type="synonym">Anemone thalictroides</name>
    <dbReference type="NCBI Taxonomy" id="46969"/>
    <lineage>
        <taxon>Eukaryota</taxon>
        <taxon>Viridiplantae</taxon>
        <taxon>Streptophyta</taxon>
        <taxon>Embryophyta</taxon>
        <taxon>Tracheophyta</taxon>
        <taxon>Spermatophyta</taxon>
        <taxon>Magnoliopsida</taxon>
        <taxon>Ranunculales</taxon>
        <taxon>Ranunculaceae</taxon>
        <taxon>Thalictroideae</taxon>
        <taxon>Thalictrum</taxon>
    </lineage>
</organism>
<dbReference type="EMBL" id="JABWDY010003420">
    <property type="protein sequence ID" value="KAF5205953.1"/>
    <property type="molecule type" value="Genomic_DNA"/>
</dbReference>
<proteinExistence type="predicted"/>
<dbReference type="AlphaFoldDB" id="A0A7J6X940"/>
<protein>
    <submittedName>
        <fullName evidence="1">Uncharacterized protein</fullName>
    </submittedName>
</protein>
<dbReference type="Proteomes" id="UP000554482">
    <property type="component" value="Unassembled WGS sequence"/>
</dbReference>
<comment type="caution">
    <text evidence="1">The sequence shown here is derived from an EMBL/GenBank/DDBJ whole genome shotgun (WGS) entry which is preliminary data.</text>
</comment>
<keyword evidence="2" id="KW-1185">Reference proteome</keyword>
<gene>
    <name evidence="1" type="ORF">FRX31_004460</name>
</gene>
<reference evidence="1 2" key="1">
    <citation type="submission" date="2020-06" db="EMBL/GenBank/DDBJ databases">
        <title>Transcriptomic and genomic resources for Thalictrum thalictroides and T. hernandezii: Facilitating candidate gene discovery in an emerging model plant lineage.</title>
        <authorList>
            <person name="Arias T."/>
            <person name="Riano-Pachon D.M."/>
            <person name="Di Stilio V.S."/>
        </authorList>
    </citation>
    <scope>NUCLEOTIDE SEQUENCE [LARGE SCALE GENOMIC DNA]</scope>
    <source>
        <strain evidence="2">cv. WT478/WT964</strain>
        <tissue evidence="1">Leaves</tissue>
    </source>
</reference>
<accession>A0A7J6X940</accession>